<evidence type="ECO:0000313" key="1">
    <source>
        <dbReference type="EMBL" id="AFC26228.1"/>
    </source>
</evidence>
<sequence length="184" mass="21562">MLKIRLLVMGLFVIFSCKTRQVDQYDSLKKDKIKLECYRLLYKYYEFDKKDRAYKFCGIDKSMKNSSLNNLSDDLPPCDCVESVLECDIEIEDFDKNATEHGFLSEDIKYATFRVKMGNKEVVLADQNGRVKPDVYFYGIIYSFDNEEIIVKGMLLDRVVSDPFDYSERFNDEFKKAMNIKSAS</sequence>
<dbReference type="STRING" id="984262.SGRA_3504"/>
<evidence type="ECO:0000313" key="2">
    <source>
        <dbReference type="Proteomes" id="UP000007519"/>
    </source>
</evidence>
<dbReference type="AlphaFoldDB" id="H6L064"/>
<dbReference type="Proteomes" id="UP000007519">
    <property type="component" value="Chromosome"/>
</dbReference>
<dbReference type="PROSITE" id="PS51257">
    <property type="entry name" value="PROKAR_LIPOPROTEIN"/>
    <property type="match status" value="1"/>
</dbReference>
<dbReference type="KEGG" id="sgn:SGRA_3504"/>
<gene>
    <name evidence="1" type="ordered locus">SGRA_3504</name>
</gene>
<dbReference type="HOGENOM" id="CLU_1467229_0_0_10"/>
<organism evidence="1 2">
    <name type="scientific">Saprospira grandis (strain Lewin)</name>
    <dbReference type="NCBI Taxonomy" id="984262"/>
    <lineage>
        <taxon>Bacteria</taxon>
        <taxon>Pseudomonadati</taxon>
        <taxon>Bacteroidota</taxon>
        <taxon>Saprospiria</taxon>
        <taxon>Saprospirales</taxon>
        <taxon>Saprospiraceae</taxon>
        <taxon>Saprospira</taxon>
    </lineage>
</organism>
<protein>
    <recommendedName>
        <fullName evidence="3">Lipoprotein</fullName>
    </recommendedName>
</protein>
<evidence type="ECO:0008006" key="3">
    <source>
        <dbReference type="Google" id="ProtNLM"/>
    </source>
</evidence>
<proteinExistence type="predicted"/>
<name>H6L064_SAPGL</name>
<keyword evidence="2" id="KW-1185">Reference proteome</keyword>
<reference evidence="1 2" key="1">
    <citation type="journal article" date="2012" name="Stand. Genomic Sci.">
        <title>Complete genome sequencing and analysis of Saprospira grandis str. Lewin, a predatory marine bacterium.</title>
        <authorList>
            <person name="Saw J.H."/>
            <person name="Yuryev A."/>
            <person name="Kanbe M."/>
            <person name="Hou S."/>
            <person name="Young A.G."/>
            <person name="Aizawa S."/>
            <person name="Alam M."/>
        </authorList>
    </citation>
    <scope>NUCLEOTIDE SEQUENCE [LARGE SCALE GENOMIC DNA]</scope>
    <source>
        <strain evidence="1 2">Lewin</strain>
    </source>
</reference>
<accession>H6L064</accession>
<dbReference type="EMBL" id="CP002831">
    <property type="protein sequence ID" value="AFC26228.1"/>
    <property type="molecule type" value="Genomic_DNA"/>
</dbReference>